<dbReference type="PANTHER" id="PTHR45339:SF1">
    <property type="entry name" value="HYBRID SIGNAL TRANSDUCTION HISTIDINE KINASE J"/>
    <property type="match status" value="1"/>
</dbReference>
<proteinExistence type="predicted"/>
<evidence type="ECO:0000256" key="1">
    <source>
        <dbReference type="ARBA" id="ARBA00022553"/>
    </source>
</evidence>
<keyword evidence="1 3" id="KW-0597">Phosphoprotein</keyword>
<comment type="caution">
    <text evidence="5">The sequence shown here is derived from an EMBL/GenBank/DDBJ whole genome shotgun (WGS) entry which is preliminary data.</text>
</comment>
<dbReference type="EMBL" id="JBHMBE010000001">
    <property type="protein sequence ID" value="MFB9644831.1"/>
    <property type="molecule type" value="Genomic_DNA"/>
</dbReference>
<organism evidence="5 6">
    <name type="scientific">Microbacterium terregens</name>
    <dbReference type="NCBI Taxonomy" id="69363"/>
    <lineage>
        <taxon>Bacteria</taxon>
        <taxon>Bacillati</taxon>
        <taxon>Actinomycetota</taxon>
        <taxon>Actinomycetes</taxon>
        <taxon>Micrococcales</taxon>
        <taxon>Microbacteriaceae</taxon>
        <taxon>Microbacterium</taxon>
    </lineage>
</organism>
<feature type="domain" description="Response regulatory" evidence="4">
    <location>
        <begin position="5"/>
        <end position="121"/>
    </location>
</feature>
<protein>
    <submittedName>
        <fullName evidence="5">Response regulator</fullName>
    </submittedName>
</protein>
<dbReference type="SUPFAM" id="SSF52172">
    <property type="entry name" value="CheY-like"/>
    <property type="match status" value="1"/>
</dbReference>
<evidence type="ECO:0000256" key="2">
    <source>
        <dbReference type="ARBA" id="ARBA00023012"/>
    </source>
</evidence>
<name>A0ABV5SWT9_9MICO</name>
<dbReference type="SMART" id="SM00448">
    <property type="entry name" value="REC"/>
    <property type="match status" value="1"/>
</dbReference>
<feature type="modified residue" description="4-aspartylphosphate" evidence="3">
    <location>
        <position position="54"/>
    </location>
</feature>
<reference evidence="5 6" key="1">
    <citation type="submission" date="2024-09" db="EMBL/GenBank/DDBJ databases">
        <authorList>
            <person name="Sun Q."/>
            <person name="Mori K."/>
        </authorList>
    </citation>
    <scope>NUCLEOTIDE SEQUENCE [LARGE SCALE GENOMIC DNA]</scope>
    <source>
        <strain evidence="5 6">JCM 1342</strain>
    </source>
</reference>
<dbReference type="InterPro" id="IPR001789">
    <property type="entry name" value="Sig_transdc_resp-reg_receiver"/>
</dbReference>
<dbReference type="PROSITE" id="PS50110">
    <property type="entry name" value="RESPONSE_REGULATORY"/>
    <property type="match status" value="1"/>
</dbReference>
<dbReference type="Proteomes" id="UP001589611">
    <property type="component" value="Unassembled WGS sequence"/>
</dbReference>
<evidence type="ECO:0000313" key="5">
    <source>
        <dbReference type="EMBL" id="MFB9644831.1"/>
    </source>
</evidence>
<keyword evidence="2" id="KW-0902">Two-component regulatory system</keyword>
<dbReference type="PANTHER" id="PTHR45339">
    <property type="entry name" value="HYBRID SIGNAL TRANSDUCTION HISTIDINE KINASE J"/>
    <property type="match status" value="1"/>
</dbReference>
<dbReference type="RefSeq" id="WP_344711628.1">
    <property type="nucleotide sequence ID" value="NZ_BAAAWH010000001.1"/>
</dbReference>
<evidence type="ECO:0000313" key="6">
    <source>
        <dbReference type="Proteomes" id="UP001589611"/>
    </source>
</evidence>
<keyword evidence="6" id="KW-1185">Reference proteome</keyword>
<dbReference type="Gene3D" id="3.40.50.2300">
    <property type="match status" value="1"/>
</dbReference>
<sequence>MPGHRILVVEDNPLNMKLVRDVLTVSGYEVVAAPSGEEGVSLAQTCEPDLVLMDIQLPGIDGYEALRLLRQDPRLDAVPVVAVTAFAMREDQERAWREGFDGYLGKPISVKALAAQVENFLSRGRADVG</sequence>
<evidence type="ECO:0000259" key="4">
    <source>
        <dbReference type="PROSITE" id="PS50110"/>
    </source>
</evidence>
<accession>A0ABV5SWT9</accession>
<evidence type="ECO:0000256" key="3">
    <source>
        <dbReference type="PROSITE-ProRule" id="PRU00169"/>
    </source>
</evidence>
<dbReference type="InterPro" id="IPR011006">
    <property type="entry name" value="CheY-like_superfamily"/>
</dbReference>
<gene>
    <name evidence="5" type="ORF">ACFFPJ_03350</name>
</gene>
<dbReference type="Pfam" id="PF00072">
    <property type="entry name" value="Response_reg"/>
    <property type="match status" value="1"/>
</dbReference>